<evidence type="ECO:0000256" key="2">
    <source>
        <dbReference type="ARBA" id="ARBA00022448"/>
    </source>
</evidence>
<feature type="transmembrane region" description="Helical" evidence="7">
    <location>
        <begin position="692"/>
        <end position="710"/>
    </location>
</feature>
<dbReference type="Proteomes" id="UP000604046">
    <property type="component" value="Unassembled WGS sequence"/>
</dbReference>
<evidence type="ECO:0000256" key="3">
    <source>
        <dbReference type="ARBA" id="ARBA00022692"/>
    </source>
</evidence>
<proteinExistence type="predicted"/>
<dbReference type="PANTHER" id="PTHR12266">
    <property type="entry name" value="NA+/CA2+ K+ INDEPENDENT EXCHANGER"/>
    <property type="match status" value="1"/>
</dbReference>
<dbReference type="InterPro" id="IPR004837">
    <property type="entry name" value="NaCa_Exmemb"/>
</dbReference>
<evidence type="ECO:0000259" key="8">
    <source>
        <dbReference type="Pfam" id="PF01699"/>
    </source>
</evidence>
<keyword evidence="4 7" id="KW-1133">Transmembrane helix</keyword>
<feature type="transmembrane region" description="Helical" evidence="7">
    <location>
        <begin position="522"/>
        <end position="540"/>
    </location>
</feature>
<comment type="caution">
    <text evidence="9">The sequence shown here is derived from an EMBL/GenBank/DDBJ whole genome shotgun (WGS) entry which is preliminary data.</text>
</comment>
<dbReference type="InterPro" id="IPR051359">
    <property type="entry name" value="CaCA_antiporter"/>
</dbReference>
<dbReference type="GO" id="GO:0008324">
    <property type="term" value="F:monoatomic cation transmembrane transporter activity"/>
    <property type="evidence" value="ECO:0007669"/>
    <property type="project" value="TreeGrafter"/>
</dbReference>
<feature type="region of interest" description="Disordered" evidence="6">
    <location>
        <begin position="391"/>
        <end position="416"/>
    </location>
</feature>
<evidence type="ECO:0000256" key="6">
    <source>
        <dbReference type="SAM" id="MobiDB-lite"/>
    </source>
</evidence>
<feature type="transmembrane region" description="Helical" evidence="7">
    <location>
        <begin position="561"/>
        <end position="585"/>
    </location>
</feature>
<dbReference type="AlphaFoldDB" id="A0A812TCH2"/>
<dbReference type="InterPro" id="IPR044880">
    <property type="entry name" value="NCX_ion-bd_dom_sf"/>
</dbReference>
<comment type="subcellular location">
    <subcellularLocation>
        <location evidence="1">Membrane</location>
        <topology evidence="1">Multi-pass membrane protein</topology>
    </subcellularLocation>
</comment>
<evidence type="ECO:0000256" key="4">
    <source>
        <dbReference type="ARBA" id="ARBA00022989"/>
    </source>
</evidence>
<dbReference type="EMBL" id="CAJNDS010002569">
    <property type="protein sequence ID" value="CAE7529305.1"/>
    <property type="molecule type" value="Genomic_DNA"/>
</dbReference>
<feature type="transmembrane region" description="Helical" evidence="7">
    <location>
        <begin position="306"/>
        <end position="332"/>
    </location>
</feature>
<keyword evidence="3 7" id="KW-0812">Transmembrane</keyword>
<protein>
    <submittedName>
        <fullName evidence="9">Slc8b1 protein</fullName>
    </submittedName>
</protein>
<dbReference type="GO" id="GO:0016020">
    <property type="term" value="C:membrane"/>
    <property type="evidence" value="ECO:0007669"/>
    <property type="project" value="UniProtKB-SubCell"/>
</dbReference>
<reference evidence="9" key="1">
    <citation type="submission" date="2021-02" db="EMBL/GenBank/DDBJ databases">
        <authorList>
            <person name="Dougan E. K."/>
            <person name="Rhodes N."/>
            <person name="Thang M."/>
            <person name="Chan C."/>
        </authorList>
    </citation>
    <scope>NUCLEOTIDE SEQUENCE</scope>
</reference>
<feature type="transmembrane region" description="Helical" evidence="7">
    <location>
        <begin position="232"/>
        <end position="259"/>
    </location>
</feature>
<sequence length="722" mass="77614">MQGWLQFMGFPKAIPNGFEWHASRQTDEFFRCLHDVTALDVFLSALYFKDGVVPQDFAVEGNPGPGLRRVWLNPDTPAHHLLYKRAGRLQYLVVEGNSLSAEHFPDSGDCGTSLARRCTVREVSEQLVCALAGRVEIPKLPGVCQANVSSTLLTMRVEQLDVDEEVREGKVEPAFCNMARLVPQLREQGAEWLAGYPDAQCALASCGDPPDSKIDYDVLHSCWLRGSVNSTIMLLIVLLLYLFTLVGVVADSYLVPALVQIGRDLEMSDALLGATLLALGGSITDFMAGLVSALAGQHSADDTSLWLGGIVGAGLFACTGVMSIIMVVAGRGVSVEPHVFTRDVAFRSLANAMLLIAAYLQEVSTTFAAIMIACYAWYVILTVGGGPATPESQNSELPTVCEGTEPRASTSSELSQGRGSRLSLSFQALAGAGVPALVAAETSADGEMCSQRLKRHLGWPSPGAGVMEKINFVAALPFRPLFALTMARTSWDAALNPLLPLGMCIFIPYGNPFGNVYKKATTGSRVGILAFWLMGVTFAVRVCRLSRAQPGKYIASTAFHWATFLTSLIWVGLIANEVIALLSLLGKVMGLSPTTMGITMLALGNTVDNVFASYGLASSGEFMVALTGTFAADTFTMLCVCGSILMMMTIKTNDEVPFLLSPCVIILLISLQVLLAVTWICVKLCGWKINSSLGWTLAISYPSVLALGFMTERHLQQTWPTA</sequence>
<evidence type="ECO:0000313" key="10">
    <source>
        <dbReference type="Proteomes" id="UP000604046"/>
    </source>
</evidence>
<feature type="domain" description="Sodium/calcium exchanger membrane region" evidence="8">
    <location>
        <begin position="237"/>
        <end position="382"/>
    </location>
</feature>
<organism evidence="9 10">
    <name type="scientific">Symbiodinium natans</name>
    <dbReference type="NCBI Taxonomy" id="878477"/>
    <lineage>
        <taxon>Eukaryota</taxon>
        <taxon>Sar</taxon>
        <taxon>Alveolata</taxon>
        <taxon>Dinophyceae</taxon>
        <taxon>Suessiales</taxon>
        <taxon>Symbiodiniaceae</taxon>
        <taxon>Symbiodinium</taxon>
    </lineage>
</organism>
<keyword evidence="10" id="KW-1185">Reference proteome</keyword>
<keyword evidence="2" id="KW-0813">Transport</keyword>
<dbReference type="Gene3D" id="1.20.1420.30">
    <property type="entry name" value="NCX, central ion-binding region"/>
    <property type="match status" value="2"/>
</dbReference>
<evidence type="ECO:0000256" key="7">
    <source>
        <dbReference type="SAM" id="Phobius"/>
    </source>
</evidence>
<name>A0A812TCH2_9DINO</name>
<feature type="transmembrane region" description="Helical" evidence="7">
    <location>
        <begin position="622"/>
        <end position="646"/>
    </location>
</feature>
<accession>A0A812TCH2</accession>
<dbReference type="PANTHER" id="PTHR12266:SF0">
    <property type="entry name" value="MITOCHONDRIAL SODIUM_CALCIUM EXCHANGER PROTEIN"/>
    <property type="match status" value="1"/>
</dbReference>
<evidence type="ECO:0000256" key="1">
    <source>
        <dbReference type="ARBA" id="ARBA00004141"/>
    </source>
</evidence>
<keyword evidence="5 7" id="KW-0472">Membrane</keyword>
<feature type="transmembrane region" description="Helical" evidence="7">
    <location>
        <begin position="271"/>
        <end position="294"/>
    </location>
</feature>
<dbReference type="OrthoDB" id="417205at2759"/>
<evidence type="ECO:0000313" key="9">
    <source>
        <dbReference type="EMBL" id="CAE7529305.1"/>
    </source>
</evidence>
<evidence type="ECO:0000256" key="5">
    <source>
        <dbReference type="ARBA" id="ARBA00023136"/>
    </source>
</evidence>
<feature type="domain" description="Sodium/calcium exchanger membrane region" evidence="8">
    <location>
        <begin position="560"/>
        <end position="706"/>
    </location>
</feature>
<feature type="transmembrane region" description="Helical" evidence="7">
    <location>
        <begin position="658"/>
        <end position="680"/>
    </location>
</feature>
<feature type="transmembrane region" description="Helical" evidence="7">
    <location>
        <begin position="367"/>
        <end position="386"/>
    </location>
</feature>
<dbReference type="Pfam" id="PF01699">
    <property type="entry name" value="Na_Ca_ex"/>
    <property type="match status" value="2"/>
</dbReference>
<gene>
    <name evidence="9" type="primary">Slc8b1</name>
    <name evidence="9" type="ORF">SNAT2548_LOCUS29640</name>
</gene>